<sequence length="53" mass="5702">MTSLNYMQAASGIQKVAICDISGDYSGQCADLGENGYGGVVPDEYYLLARDDY</sequence>
<evidence type="ECO:0000313" key="1">
    <source>
        <dbReference type="EMBL" id="SVE61736.1"/>
    </source>
</evidence>
<dbReference type="AlphaFoldDB" id="A0A383EXV9"/>
<proteinExistence type="predicted"/>
<accession>A0A383EXV9</accession>
<protein>
    <submittedName>
        <fullName evidence="1">Uncharacterized protein</fullName>
    </submittedName>
</protein>
<gene>
    <name evidence="1" type="ORF">METZ01_LOCUS514590</name>
</gene>
<reference evidence="1" key="1">
    <citation type="submission" date="2018-05" db="EMBL/GenBank/DDBJ databases">
        <authorList>
            <person name="Lanie J.A."/>
            <person name="Ng W.-L."/>
            <person name="Kazmierczak K.M."/>
            <person name="Andrzejewski T.M."/>
            <person name="Davidsen T.M."/>
            <person name="Wayne K.J."/>
            <person name="Tettelin H."/>
            <person name="Glass J.I."/>
            <person name="Rusch D."/>
            <person name="Podicherti R."/>
            <person name="Tsui H.-C.T."/>
            <person name="Winkler M.E."/>
        </authorList>
    </citation>
    <scope>NUCLEOTIDE SEQUENCE</scope>
</reference>
<name>A0A383EXV9_9ZZZZ</name>
<dbReference type="EMBL" id="UINC01229851">
    <property type="protein sequence ID" value="SVE61736.1"/>
    <property type="molecule type" value="Genomic_DNA"/>
</dbReference>
<organism evidence="1">
    <name type="scientific">marine metagenome</name>
    <dbReference type="NCBI Taxonomy" id="408172"/>
    <lineage>
        <taxon>unclassified sequences</taxon>
        <taxon>metagenomes</taxon>
        <taxon>ecological metagenomes</taxon>
    </lineage>
</organism>